<dbReference type="InterPro" id="IPR017850">
    <property type="entry name" value="Alkaline_phosphatase_core_sf"/>
</dbReference>
<dbReference type="Pfam" id="PF01663">
    <property type="entry name" value="Phosphodiest"/>
    <property type="match status" value="1"/>
</dbReference>
<proteinExistence type="predicted"/>
<dbReference type="Gene3D" id="3.40.720.10">
    <property type="entry name" value="Alkaline Phosphatase, subunit A"/>
    <property type="match status" value="1"/>
</dbReference>
<dbReference type="PANTHER" id="PTHR10151:SF120">
    <property type="entry name" value="BIS(5'-ADENOSYL)-TRIPHOSPHATASE"/>
    <property type="match status" value="1"/>
</dbReference>
<dbReference type="STRING" id="218140.BPSY_1824"/>
<dbReference type="Proteomes" id="UP000029050">
    <property type="component" value="Unassembled WGS sequence"/>
</dbReference>
<dbReference type="OrthoDB" id="9779267at2"/>
<evidence type="ECO:0000313" key="2">
    <source>
        <dbReference type="Proteomes" id="UP000029050"/>
    </source>
</evidence>
<accession>A0A087CDR6</accession>
<keyword evidence="2" id="KW-1185">Reference proteome</keyword>
<dbReference type="EMBL" id="JGZI01000010">
    <property type="protein sequence ID" value="KFI81416.1"/>
    <property type="molecule type" value="Genomic_DNA"/>
</dbReference>
<name>A0A087CDR6_9BIFI</name>
<sequence length="415" mass="44511">MESMSVEIPDDSVLLQRAEVARYGDAVAEAGADGFHRGGAYHLSSVLPALTSALGAPVSTAIHHDPKVLQETLGIPDASSAIVVLVDGLGFWNLNKRLGHVPYMRSLMEDSLNQRPISTCFPSTTVAAMGTFGTGTCPGLTGMTGYTQINPETRELSQLIQFKHAPDPHDLQRQDTIFESLTRQGVRATSSGMPKFAASPLTEAALRGSRYVGHDDAQARVMAACTAARQPGLTYLYIRDADKVGHNYGWDSDAWIGAFEKIDAQLALLHRCAPKGTLIVIVADHGMLSASPRDRCDIAGHESLSEDVALVGGEPRAPMLYSTDQADAADIARRWHTALGEDATCWTRDEAVEQGLFGQVEERVEAMIGDVIVSAAGTATIVDSRVQSDKATRLPSVHGSLTKMEMDIPCLIDMA</sequence>
<gene>
    <name evidence="1" type="ORF">BPSY_1824</name>
</gene>
<dbReference type="eggNOG" id="COG1524">
    <property type="taxonomic scope" value="Bacteria"/>
</dbReference>
<dbReference type="PANTHER" id="PTHR10151">
    <property type="entry name" value="ECTONUCLEOTIDE PYROPHOSPHATASE/PHOSPHODIESTERASE"/>
    <property type="match status" value="1"/>
</dbReference>
<comment type="caution">
    <text evidence="1">The sequence shown here is derived from an EMBL/GenBank/DDBJ whole genome shotgun (WGS) entry which is preliminary data.</text>
</comment>
<evidence type="ECO:0000313" key="1">
    <source>
        <dbReference type="EMBL" id="KFI81416.1"/>
    </source>
</evidence>
<dbReference type="SUPFAM" id="SSF53649">
    <property type="entry name" value="Alkaline phosphatase-like"/>
    <property type="match status" value="1"/>
</dbReference>
<organism evidence="1 2">
    <name type="scientific">Bifidobacterium psychraerophilum</name>
    <dbReference type="NCBI Taxonomy" id="218140"/>
    <lineage>
        <taxon>Bacteria</taxon>
        <taxon>Bacillati</taxon>
        <taxon>Actinomycetota</taxon>
        <taxon>Actinomycetes</taxon>
        <taxon>Bifidobacteriales</taxon>
        <taxon>Bifidobacteriaceae</taxon>
        <taxon>Bifidobacterium</taxon>
    </lineage>
</organism>
<dbReference type="GO" id="GO:0016787">
    <property type="term" value="F:hydrolase activity"/>
    <property type="evidence" value="ECO:0007669"/>
    <property type="project" value="UniProtKB-ARBA"/>
</dbReference>
<protein>
    <submittedName>
        <fullName evidence="1">Type I phosphodiesterase/nucleotide pyrophosphatase</fullName>
    </submittedName>
</protein>
<dbReference type="InterPro" id="IPR002591">
    <property type="entry name" value="Phosphodiest/P_Trfase"/>
</dbReference>
<dbReference type="AlphaFoldDB" id="A0A087CDR6"/>
<reference evidence="1 2" key="1">
    <citation type="submission" date="2014-03" db="EMBL/GenBank/DDBJ databases">
        <title>Genomics of Bifidobacteria.</title>
        <authorList>
            <person name="Ventura M."/>
            <person name="Milani C."/>
            <person name="Lugli G.A."/>
        </authorList>
    </citation>
    <scope>NUCLEOTIDE SEQUENCE [LARGE SCALE GENOMIC DNA]</scope>
    <source>
        <strain evidence="1 2">LMG 21775</strain>
    </source>
</reference>